<evidence type="ECO:0000313" key="3">
    <source>
        <dbReference type="Proteomes" id="UP000094936"/>
    </source>
</evidence>
<reference evidence="2 3" key="1">
    <citation type="submission" date="2016-05" db="EMBL/GenBank/DDBJ databases">
        <title>Genomic Taxonomy of the Vibrionaceae.</title>
        <authorList>
            <person name="Gomez-Gil B."/>
            <person name="Enciso-Ibarra J."/>
        </authorList>
    </citation>
    <scope>NUCLEOTIDE SEQUENCE [LARGE SCALE GENOMIC DNA]</scope>
    <source>
        <strain evidence="2 3">CAIM 1920</strain>
    </source>
</reference>
<evidence type="ECO:0000313" key="2">
    <source>
        <dbReference type="EMBL" id="ODA30921.1"/>
    </source>
</evidence>
<proteinExistence type="predicted"/>
<dbReference type="Proteomes" id="UP000094936">
    <property type="component" value="Unassembled WGS sequence"/>
</dbReference>
<comment type="caution">
    <text evidence="2">The sequence shown here is derived from an EMBL/GenBank/DDBJ whole genome shotgun (WGS) entry which is preliminary data.</text>
</comment>
<dbReference type="STRING" id="1080227.A8L45_18790"/>
<dbReference type="InterPro" id="IPR016181">
    <property type="entry name" value="Acyl_CoA_acyltransferase"/>
</dbReference>
<dbReference type="Gene3D" id="3.40.630.30">
    <property type="match status" value="1"/>
</dbReference>
<keyword evidence="3" id="KW-1185">Reference proteome</keyword>
<sequence>MKVPENYIVNTQRCRLRIVSLADTPHILSASRYEGFNDGMQWEPPETERELEAPFYSNIERWKLGTSYSFTIENKPEGRFVGRIAIRQTEKTDIWDIGYWTHPEKQGYGYMKEAISGVLTFGFTVLKAVRIEAGYARWNTASERVLIKNGFTFVQHFPEGFKKRGVWVPVNQMAINDSTWRKAASHNNDMEISR</sequence>
<gene>
    <name evidence="2" type="ORF">A8L45_18790</name>
</gene>
<dbReference type="Pfam" id="PF13302">
    <property type="entry name" value="Acetyltransf_3"/>
    <property type="match status" value="1"/>
</dbReference>
<protein>
    <recommendedName>
        <fullName evidence="1">N-acetyltransferase domain-containing protein</fullName>
    </recommendedName>
</protein>
<accession>A0A1C3ECG5</accession>
<dbReference type="PANTHER" id="PTHR43792">
    <property type="entry name" value="GNAT FAMILY, PUTATIVE (AFU_ORTHOLOGUE AFUA_3G00765)-RELATED-RELATED"/>
    <property type="match status" value="1"/>
</dbReference>
<dbReference type="RefSeq" id="WP_068904894.1">
    <property type="nucleotide sequence ID" value="NZ_JBHUIF010000012.1"/>
</dbReference>
<name>A0A1C3ECG5_9GAMM</name>
<dbReference type="AlphaFoldDB" id="A0A1C3ECG5"/>
<dbReference type="SUPFAM" id="SSF55729">
    <property type="entry name" value="Acyl-CoA N-acyltransferases (Nat)"/>
    <property type="match status" value="1"/>
</dbReference>
<organism evidence="2 3">
    <name type="scientific">Veronia pacifica</name>
    <dbReference type="NCBI Taxonomy" id="1080227"/>
    <lineage>
        <taxon>Bacteria</taxon>
        <taxon>Pseudomonadati</taxon>
        <taxon>Pseudomonadota</taxon>
        <taxon>Gammaproteobacteria</taxon>
        <taxon>Vibrionales</taxon>
        <taxon>Vibrionaceae</taxon>
        <taxon>Veronia</taxon>
    </lineage>
</organism>
<dbReference type="GO" id="GO:0016747">
    <property type="term" value="F:acyltransferase activity, transferring groups other than amino-acyl groups"/>
    <property type="evidence" value="ECO:0007669"/>
    <property type="project" value="InterPro"/>
</dbReference>
<dbReference type="EMBL" id="LYBM01000044">
    <property type="protein sequence ID" value="ODA30921.1"/>
    <property type="molecule type" value="Genomic_DNA"/>
</dbReference>
<evidence type="ECO:0000259" key="1">
    <source>
        <dbReference type="Pfam" id="PF13302"/>
    </source>
</evidence>
<dbReference type="InterPro" id="IPR000182">
    <property type="entry name" value="GNAT_dom"/>
</dbReference>
<feature type="domain" description="N-acetyltransferase" evidence="1">
    <location>
        <begin position="13"/>
        <end position="152"/>
    </location>
</feature>
<dbReference type="InterPro" id="IPR051531">
    <property type="entry name" value="N-acetyltransferase"/>
</dbReference>